<reference evidence="2 3" key="1">
    <citation type="submission" date="2023-06" db="EMBL/GenBank/DDBJ databases">
        <title>Black Yeasts Isolated from many extreme environments.</title>
        <authorList>
            <person name="Coleine C."/>
            <person name="Stajich J.E."/>
            <person name="Selbmann L."/>
        </authorList>
    </citation>
    <scope>NUCLEOTIDE SEQUENCE [LARGE SCALE GENOMIC DNA]</scope>
    <source>
        <strain evidence="2 3">CCFEE 5887</strain>
    </source>
</reference>
<keyword evidence="3" id="KW-1185">Reference proteome</keyword>
<evidence type="ECO:0000256" key="1">
    <source>
        <dbReference type="SAM" id="SignalP"/>
    </source>
</evidence>
<comment type="caution">
    <text evidence="2">The sequence shown here is derived from an EMBL/GenBank/DDBJ whole genome shotgun (WGS) entry which is preliminary data.</text>
</comment>
<dbReference type="AlphaFoldDB" id="A0AAV9Q4Q6"/>
<accession>A0AAV9Q4Q6</accession>
<protein>
    <submittedName>
        <fullName evidence="2">Uncharacterized protein</fullName>
    </submittedName>
</protein>
<gene>
    <name evidence="2" type="ORF">LTR25_005741</name>
</gene>
<dbReference type="EMBL" id="JAXLQG010000009">
    <property type="protein sequence ID" value="KAK5535839.1"/>
    <property type="molecule type" value="Genomic_DNA"/>
</dbReference>
<evidence type="ECO:0000313" key="3">
    <source>
        <dbReference type="Proteomes" id="UP001345827"/>
    </source>
</evidence>
<name>A0AAV9Q4Q6_9PEZI</name>
<feature type="signal peptide" evidence="1">
    <location>
        <begin position="1"/>
        <end position="19"/>
    </location>
</feature>
<dbReference type="Proteomes" id="UP001345827">
    <property type="component" value="Unassembled WGS sequence"/>
</dbReference>
<evidence type="ECO:0000313" key="2">
    <source>
        <dbReference type="EMBL" id="KAK5535839.1"/>
    </source>
</evidence>
<proteinExistence type="predicted"/>
<organism evidence="2 3">
    <name type="scientific">Vermiconidia calcicola</name>
    <dbReference type="NCBI Taxonomy" id="1690605"/>
    <lineage>
        <taxon>Eukaryota</taxon>
        <taxon>Fungi</taxon>
        <taxon>Dikarya</taxon>
        <taxon>Ascomycota</taxon>
        <taxon>Pezizomycotina</taxon>
        <taxon>Dothideomycetes</taxon>
        <taxon>Dothideomycetidae</taxon>
        <taxon>Mycosphaerellales</taxon>
        <taxon>Extremaceae</taxon>
        <taxon>Vermiconidia</taxon>
    </lineage>
</organism>
<keyword evidence="1" id="KW-0732">Signal</keyword>
<sequence length="397" mass="43414">MGRATIILLALVSVAFVASRPTKIDAFADLANNVGISSLAQRLCTFKQCLFGDAIFDRYSHFCRCPDMADKLNEILEQLQNDEMEKSARVRLNHQGEQEIEQNHLQRRQVPTSSATPIYSAIPTFVPPPKQDITPELLNESLSIQPQNTATISSIIPYFRDNVLQIYMQLMGLVADTLVVNASASLACAGIGLDPEPKIAVVPNVVQQGQGQPQVQVADCQCIGVNMYTPNVITYWIQKVSDGTIYSLTGSNTVIDIDKMNTTQSTSLSIVTLPVGSTKRSAAKALEYVQPERRQIFSVQCDSPCPFYHMHVIKSTDGYCGCIFNGADKEMDISPRGIVAPDINTATMTEAACKAMTCYNNDNKPAVFNPFSLTCWCNTPPVIESNPSAWTPNAGST</sequence>
<feature type="chain" id="PRO_5043328671" evidence="1">
    <location>
        <begin position="20"/>
        <end position="397"/>
    </location>
</feature>